<keyword evidence="3 6" id="KW-0694">RNA-binding</keyword>
<keyword evidence="4 6" id="KW-0689">Ribosomal protein</keyword>
<sequence>MSRIGHKPVAIPEKVEVTIDGNVVKVKGPNGELQQVVNPRMDIKIEDNELTVTRPTDSKVDKSMHGLTRSLIVNMIEGVTEGFKKALELNGVGYRALKKGSNLELQVGYSHPVVIEPPEGIDFEVEKNKVIVKGIDKQLVGQVAANIRAVRPPEPYKGKGIKYVDEVIRRKEGKTG</sequence>
<evidence type="ECO:0000256" key="3">
    <source>
        <dbReference type="ARBA" id="ARBA00022884"/>
    </source>
</evidence>
<organism evidence="10 11">
    <name type="scientific">Orenia metallireducens</name>
    <dbReference type="NCBI Taxonomy" id="1413210"/>
    <lineage>
        <taxon>Bacteria</taxon>
        <taxon>Bacillati</taxon>
        <taxon>Bacillota</taxon>
        <taxon>Clostridia</taxon>
        <taxon>Halanaerobiales</taxon>
        <taxon>Halobacteroidaceae</taxon>
        <taxon>Orenia</taxon>
    </lineage>
</organism>
<comment type="similarity">
    <text evidence="1 6 7">Belongs to the universal ribosomal protein uL6 family.</text>
</comment>
<evidence type="ECO:0000256" key="2">
    <source>
        <dbReference type="ARBA" id="ARBA00022730"/>
    </source>
</evidence>
<dbReference type="GO" id="GO:0002181">
    <property type="term" value="P:cytoplasmic translation"/>
    <property type="evidence" value="ECO:0007669"/>
    <property type="project" value="TreeGrafter"/>
</dbReference>
<name>A0A1C0ABW3_9FIRM</name>
<reference evidence="10 11" key="2">
    <citation type="submission" date="2016-08" db="EMBL/GenBank/DDBJ databases">
        <title>Orenia metallireducens sp. nov. strain Z6, a Novel Metal-reducing Firmicute from the Deep Subsurface.</title>
        <authorList>
            <person name="Maxim B.I."/>
            <person name="Kenneth K."/>
            <person name="Flynn T.M."/>
            <person name="Oloughlin E.J."/>
            <person name="Locke R.A."/>
            <person name="Weber J.R."/>
            <person name="Egan S.M."/>
            <person name="Mackie R.I."/>
            <person name="Cann I.K."/>
        </authorList>
    </citation>
    <scope>NUCLEOTIDE SEQUENCE [LARGE SCALE GENOMIC DNA]</scope>
    <source>
        <strain evidence="10 11">Z6</strain>
    </source>
</reference>
<dbReference type="InterPro" id="IPR002358">
    <property type="entry name" value="Ribosomal_uL6_CS"/>
</dbReference>
<accession>A0A1C0ABW3</accession>
<dbReference type="InterPro" id="IPR019906">
    <property type="entry name" value="Ribosomal_uL6_bac-type"/>
</dbReference>
<evidence type="ECO:0000256" key="4">
    <source>
        <dbReference type="ARBA" id="ARBA00022980"/>
    </source>
</evidence>
<gene>
    <name evidence="6" type="primary">rplF</name>
    <name evidence="10" type="ORF">U472_04535</name>
</gene>
<dbReference type="PROSITE" id="PS00525">
    <property type="entry name" value="RIBOSOMAL_L6_1"/>
    <property type="match status" value="1"/>
</dbReference>
<dbReference type="SUPFAM" id="SSF56053">
    <property type="entry name" value="Ribosomal protein L6"/>
    <property type="match status" value="2"/>
</dbReference>
<keyword evidence="2 6" id="KW-0699">rRNA-binding</keyword>
<evidence type="ECO:0000256" key="7">
    <source>
        <dbReference type="RuleBase" id="RU003869"/>
    </source>
</evidence>
<dbReference type="InterPro" id="IPR036789">
    <property type="entry name" value="Ribosomal_uL6-like_a/b-dom_sf"/>
</dbReference>
<dbReference type="PANTHER" id="PTHR11655">
    <property type="entry name" value="60S/50S RIBOSOMAL PROTEIN L6/L9"/>
    <property type="match status" value="1"/>
</dbReference>
<dbReference type="InterPro" id="IPR000702">
    <property type="entry name" value="Ribosomal_uL6-like"/>
</dbReference>
<comment type="caution">
    <text evidence="10">The sequence shown here is derived from an EMBL/GenBank/DDBJ whole genome shotgun (WGS) entry which is preliminary data.</text>
</comment>
<dbReference type="Pfam" id="PF00347">
    <property type="entry name" value="Ribosomal_L6"/>
    <property type="match status" value="2"/>
</dbReference>
<dbReference type="HAMAP" id="MF_01365_B">
    <property type="entry name" value="Ribosomal_uL6_B"/>
    <property type="match status" value="1"/>
</dbReference>
<dbReference type="Proteomes" id="UP000093514">
    <property type="component" value="Unassembled WGS sequence"/>
</dbReference>
<dbReference type="FunFam" id="3.90.930.12:FF:000002">
    <property type="entry name" value="50S ribosomal protein L6"/>
    <property type="match status" value="1"/>
</dbReference>
<dbReference type="PANTHER" id="PTHR11655:SF14">
    <property type="entry name" value="LARGE RIBOSOMAL SUBUNIT PROTEIN UL6M"/>
    <property type="match status" value="1"/>
</dbReference>
<feature type="domain" description="Large ribosomal subunit protein uL6 alpha-beta" evidence="9">
    <location>
        <begin position="11"/>
        <end position="82"/>
    </location>
</feature>
<comment type="subunit">
    <text evidence="6">Part of the 50S ribosomal subunit.</text>
</comment>
<evidence type="ECO:0000256" key="5">
    <source>
        <dbReference type="ARBA" id="ARBA00023274"/>
    </source>
</evidence>
<dbReference type="OrthoDB" id="9805007at2"/>
<evidence type="ECO:0000313" key="10">
    <source>
        <dbReference type="EMBL" id="OCL27824.1"/>
    </source>
</evidence>
<evidence type="ECO:0000259" key="9">
    <source>
        <dbReference type="Pfam" id="PF00347"/>
    </source>
</evidence>
<comment type="function">
    <text evidence="6 8">This protein binds to the 23S rRNA, and is important in its secondary structure. It is located near the subunit interface in the base of the L7/L12 stalk, and near the tRNA binding site of the peptidyltransferase center.</text>
</comment>
<dbReference type="GO" id="GO:0022625">
    <property type="term" value="C:cytosolic large ribosomal subunit"/>
    <property type="evidence" value="ECO:0007669"/>
    <property type="project" value="UniProtKB-UniRule"/>
</dbReference>
<dbReference type="FunFam" id="3.90.930.12:FF:000001">
    <property type="entry name" value="50S ribosomal protein L6"/>
    <property type="match status" value="1"/>
</dbReference>
<keyword evidence="5 6" id="KW-0687">Ribonucleoprotein</keyword>
<dbReference type="RefSeq" id="WP_068715953.1">
    <property type="nucleotide sequence ID" value="NZ_LWDV01000007.1"/>
</dbReference>
<dbReference type="InterPro" id="IPR020040">
    <property type="entry name" value="Ribosomal_uL6_a/b-dom"/>
</dbReference>
<proteinExistence type="inferred from homology"/>
<reference evidence="11" key="1">
    <citation type="submission" date="2016-07" db="EMBL/GenBank/DDBJ databases">
        <authorList>
            <person name="Florea S."/>
            <person name="Webb J.S."/>
            <person name="Jaromczyk J."/>
            <person name="Schardl C.L."/>
        </authorList>
    </citation>
    <scope>NUCLEOTIDE SEQUENCE [LARGE SCALE GENOMIC DNA]</scope>
    <source>
        <strain evidence="11">Z6</strain>
    </source>
</reference>
<dbReference type="PIRSF" id="PIRSF002162">
    <property type="entry name" value="Ribosomal_L6"/>
    <property type="match status" value="1"/>
</dbReference>
<evidence type="ECO:0000256" key="6">
    <source>
        <dbReference type="HAMAP-Rule" id="MF_01365"/>
    </source>
</evidence>
<dbReference type="GO" id="GO:0019843">
    <property type="term" value="F:rRNA binding"/>
    <property type="evidence" value="ECO:0007669"/>
    <property type="project" value="UniProtKB-UniRule"/>
</dbReference>
<protein>
    <recommendedName>
        <fullName evidence="6">Large ribosomal subunit protein uL6</fullName>
    </recommendedName>
</protein>
<dbReference type="AlphaFoldDB" id="A0A1C0ABW3"/>
<evidence type="ECO:0000256" key="1">
    <source>
        <dbReference type="ARBA" id="ARBA00009356"/>
    </source>
</evidence>
<dbReference type="GO" id="GO:0003735">
    <property type="term" value="F:structural constituent of ribosome"/>
    <property type="evidence" value="ECO:0007669"/>
    <property type="project" value="UniProtKB-UniRule"/>
</dbReference>
<dbReference type="EMBL" id="LWDV01000007">
    <property type="protein sequence ID" value="OCL27824.1"/>
    <property type="molecule type" value="Genomic_DNA"/>
</dbReference>
<keyword evidence="11" id="KW-1185">Reference proteome</keyword>
<dbReference type="PRINTS" id="PR00059">
    <property type="entry name" value="RIBOSOMALL6"/>
</dbReference>
<dbReference type="Gene3D" id="3.90.930.12">
    <property type="entry name" value="Ribosomal protein L6, alpha-beta domain"/>
    <property type="match status" value="2"/>
</dbReference>
<evidence type="ECO:0000256" key="8">
    <source>
        <dbReference type="RuleBase" id="RU003870"/>
    </source>
</evidence>
<dbReference type="NCBIfam" id="TIGR03654">
    <property type="entry name" value="L6_bact"/>
    <property type="match status" value="1"/>
</dbReference>
<feature type="domain" description="Large ribosomal subunit protein uL6 alpha-beta" evidence="9">
    <location>
        <begin position="91"/>
        <end position="163"/>
    </location>
</feature>
<evidence type="ECO:0000313" key="11">
    <source>
        <dbReference type="Proteomes" id="UP000093514"/>
    </source>
</evidence>